<gene>
    <name evidence="1" type="ORF">OOJ09_17015</name>
</gene>
<keyword evidence="2" id="KW-1185">Reference proteome</keyword>
<reference evidence="1" key="1">
    <citation type="submission" date="2022-11" db="EMBL/GenBank/DDBJ databases">
        <authorList>
            <person name="Coimbra C."/>
        </authorList>
    </citation>
    <scope>NUCLEOTIDE SEQUENCE</scope>
    <source>
        <strain evidence="1">Jales19</strain>
    </source>
</reference>
<protein>
    <submittedName>
        <fullName evidence="1">Uncharacterized protein</fullName>
    </submittedName>
</protein>
<accession>A0ABT4QWC0</accession>
<name>A0ABT4QWC0_9HYPH</name>
<dbReference type="RefSeq" id="WP_269906566.1">
    <property type="nucleotide sequence ID" value="NZ_JAPFQA010000007.1"/>
</dbReference>
<comment type="caution">
    <text evidence="1">The sequence shown here is derived from an EMBL/GenBank/DDBJ whole genome shotgun (WGS) entry which is preliminary data.</text>
</comment>
<sequence>MLYGVQGDLTQRWREQDVANSIATSGKTIPVNWLRRPDAIKFATWVANGQLARGDARETAPIVQWTSKNVRRRNKNAASARAGRRYSFKAAAGKRCLEKSSGDEAEAGRGHRAGLAGHGVGKALTLESGGQVHFAAGKEAGKKLHDHLHLLLRRVAFALWSGAARLLALI</sequence>
<dbReference type="EMBL" id="JAPFQA010000007">
    <property type="protein sequence ID" value="MCZ8545892.1"/>
    <property type="molecule type" value="Genomic_DNA"/>
</dbReference>
<evidence type="ECO:0000313" key="2">
    <source>
        <dbReference type="Proteomes" id="UP001152178"/>
    </source>
</evidence>
<proteinExistence type="predicted"/>
<evidence type="ECO:0000313" key="1">
    <source>
        <dbReference type="EMBL" id="MCZ8545892.1"/>
    </source>
</evidence>
<dbReference type="Proteomes" id="UP001152178">
    <property type="component" value="Unassembled WGS sequence"/>
</dbReference>
<organism evidence="1 2">
    <name type="scientific">Mesorhizobium qingshengii</name>
    <dbReference type="NCBI Taxonomy" id="1165689"/>
    <lineage>
        <taxon>Bacteria</taxon>
        <taxon>Pseudomonadati</taxon>
        <taxon>Pseudomonadota</taxon>
        <taxon>Alphaproteobacteria</taxon>
        <taxon>Hyphomicrobiales</taxon>
        <taxon>Phyllobacteriaceae</taxon>
        <taxon>Mesorhizobium</taxon>
    </lineage>
</organism>